<dbReference type="Proteomes" id="UP000642144">
    <property type="component" value="Unassembled WGS sequence"/>
</dbReference>
<proteinExistence type="predicted"/>
<comment type="caution">
    <text evidence="2">The sequence shown here is derived from an EMBL/GenBank/DDBJ whole genome shotgun (WGS) entry which is preliminary data.</text>
</comment>
<name>A0ABW9W0A2_9BURK</name>
<evidence type="ECO:0000313" key="2">
    <source>
        <dbReference type="EMBL" id="MYN27399.1"/>
    </source>
</evidence>
<accession>A0ABW9W0A2</accession>
<gene>
    <name evidence="2" type="ORF">GTP69_13350</name>
</gene>
<dbReference type="PANTHER" id="PTHR34611">
    <property type="match status" value="1"/>
</dbReference>
<feature type="domain" description="Transposase (putative) YhgA-like" evidence="1">
    <location>
        <begin position="1"/>
        <end position="143"/>
    </location>
</feature>
<dbReference type="Pfam" id="PF04754">
    <property type="entry name" value="Transposase_31"/>
    <property type="match status" value="1"/>
</dbReference>
<dbReference type="EMBL" id="WWCT01000009">
    <property type="protein sequence ID" value="MYN27399.1"/>
    <property type="molecule type" value="Genomic_DNA"/>
</dbReference>
<reference evidence="2 3" key="1">
    <citation type="submission" date="2019-12" db="EMBL/GenBank/DDBJ databases">
        <title>Novel species isolated from a subtropical stream in China.</title>
        <authorList>
            <person name="Lu H."/>
        </authorList>
    </citation>
    <scope>NUCLEOTIDE SEQUENCE [LARGE SCALE GENOMIC DNA]</scope>
    <source>
        <strain evidence="2 3">CY42W</strain>
    </source>
</reference>
<dbReference type="PANTHER" id="PTHR34611:SF2">
    <property type="entry name" value="INACTIVE RECOMBINATION-PROMOTING NUCLEASE-LIKE PROTEIN RPNE-RELATED"/>
    <property type="match status" value="1"/>
</dbReference>
<protein>
    <submittedName>
        <fullName evidence="2">Transposase</fullName>
    </submittedName>
</protein>
<sequence>MYILLEFQTRPDKWMALRMQVYVGLLYQDLVAQHRLSKHGKLPPVLPIVLYHGRRPWRAATELARLMLVPPIGLERYQANQQYLLIDRHHAGARGDIVSLLFGLLQSRSEVEMRAAIDALTKRVRQPDMAAVRESLMNWLQLTLQDASSDTSMNVEEGFVMEMERKFTFKEMFDPQMFERPRKEGHELGLKEGREEGRQQGLQEGLQEGRQEGLQEGRLAGELLALRGLLRNLLADATLPPEAAAKIGTADSHQLNDWIKALFGGASPRQLFAEG</sequence>
<dbReference type="InterPro" id="IPR006842">
    <property type="entry name" value="Transposase_31"/>
</dbReference>
<dbReference type="InterPro" id="IPR051699">
    <property type="entry name" value="Rpn/YhgA-like_nuclease"/>
</dbReference>
<keyword evidence="3" id="KW-1185">Reference proteome</keyword>
<organism evidence="2 3">
    <name type="scientific">Duganella levis</name>
    <dbReference type="NCBI Taxonomy" id="2692169"/>
    <lineage>
        <taxon>Bacteria</taxon>
        <taxon>Pseudomonadati</taxon>
        <taxon>Pseudomonadota</taxon>
        <taxon>Betaproteobacteria</taxon>
        <taxon>Burkholderiales</taxon>
        <taxon>Oxalobacteraceae</taxon>
        <taxon>Telluria group</taxon>
        <taxon>Duganella</taxon>
    </lineage>
</organism>
<evidence type="ECO:0000259" key="1">
    <source>
        <dbReference type="Pfam" id="PF04754"/>
    </source>
</evidence>
<evidence type="ECO:0000313" key="3">
    <source>
        <dbReference type="Proteomes" id="UP000642144"/>
    </source>
</evidence>